<evidence type="ECO:0000259" key="13">
    <source>
        <dbReference type="PROSITE" id="PS51192"/>
    </source>
</evidence>
<dbReference type="SMART" id="SM00487">
    <property type="entry name" value="DEXDc"/>
    <property type="match status" value="1"/>
</dbReference>
<keyword evidence="16" id="KW-1185">Reference proteome</keyword>
<dbReference type="SUPFAM" id="SSF52540">
    <property type="entry name" value="P-loop containing nucleoside triphosphate hydrolases"/>
    <property type="match status" value="2"/>
</dbReference>
<name>A0AA88Y454_PINIB</name>
<evidence type="ECO:0000256" key="5">
    <source>
        <dbReference type="ARBA" id="ARBA00022741"/>
    </source>
</evidence>
<dbReference type="InterPro" id="IPR014001">
    <property type="entry name" value="Helicase_ATP-bd"/>
</dbReference>
<dbReference type="InterPro" id="IPR006935">
    <property type="entry name" value="Helicase/UvrB_N"/>
</dbReference>
<dbReference type="GO" id="GO:0046872">
    <property type="term" value="F:metal ion binding"/>
    <property type="evidence" value="ECO:0007669"/>
    <property type="project" value="UniProtKB-KW"/>
</dbReference>
<evidence type="ECO:0000313" key="16">
    <source>
        <dbReference type="Proteomes" id="UP001186944"/>
    </source>
</evidence>
<dbReference type="Gene3D" id="3.40.50.300">
    <property type="entry name" value="P-loop containing nucleotide triphosphate hydrolases"/>
    <property type="match status" value="2"/>
</dbReference>
<feature type="compositionally biased region" description="Acidic residues" evidence="12">
    <location>
        <begin position="77"/>
        <end position="86"/>
    </location>
</feature>
<feature type="domain" description="RLR CTR" evidence="14">
    <location>
        <begin position="607"/>
        <end position="739"/>
    </location>
</feature>
<dbReference type="InterPro" id="IPR041204">
    <property type="entry name" value="RIG-I-like_C"/>
</dbReference>
<keyword evidence="8" id="KW-0862">Zinc</keyword>
<dbReference type="EMBL" id="VSWD01000007">
    <property type="protein sequence ID" value="KAK3097718.1"/>
    <property type="molecule type" value="Genomic_DNA"/>
</dbReference>
<feature type="domain" description="Helicase ATP-binding" evidence="13">
    <location>
        <begin position="114"/>
        <end position="289"/>
    </location>
</feature>
<accession>A0AA88Y454</accession>
<evidence type="ECO:0000256" key="1">
    <source>
        <dbReference type="ARBA" id="ARBA00004496"/>
    </source>
</evidence>
<evidence type="ECO:0000256" key="3">
    <source>
        <dbReference type="ARBA" id="ARBA00022490"/>
    </source>
</evidence>
<keyword evidence="4" id="KW-0479">Metal-binding</keyword>
<keyword evidence="5" id="KW-0547">Nucleotide-binding</keyword>
<dbReference type="Proteomes" id="UP001186944">
    <property type="component" value="Unassembled WGS sequence"/>
</dbReference>
<dbReference type="GO" id="GO:0005737">
    <property type="term" value="C:cytoplasm"/>
    <property type="evidence" value="ECO:0007669"/>
    <property type="project" value="UniProtKB-SubCell"/>
</dbReference>
<evidence type="ECO:0000313" key="15">
    <source>
        <dbReference type="EMBL" id="KAK3097718.1"/>
    </source>
</evidence>
<comment type="subcellular location">
    <subcellularLocation>
        <location evidence="1">Cytoplasm</location>
    </subcellularLocation>
</comment>
<dbReference type="Pfam" id="PF04851">
    <property type="entry name" value="ResIII"/>
    <property type="match status" value="1"/>
</dbReference>
<dbReference type="EC" id="3.6.4.13" evidence="2"/>
<feature type="compositionally biased region" description="Basic and acidic residues" evidence="12">
    <location>
        <begin position="87"/>
        <end position="99"/>
    </location>
</feature>
<dbReference type="GO" id="GO:0003723">
    <property type="term" value="F:RNA binding"/>
    <property type="evidence" value="ECO:0007669"/>
    <property type="project" value="UniProtKB-KW"/>
</dbReference>
<proteinExistence type="predicted"/>
<dbReference type="InterPro" id="IPR027417">
    <property type="entry name" value="P-loop_NTPase"/>
</dbReference>
<keyword evidence="6" id="KW-0378">Hydrolase</keyword>
<gene>
    <name evidence="15" type="ORF">FSP39_012440</name>
</gene>
<dbReference type="GO" id="GO:0051607">
    <property type="term" value="P:defense response to virus"/>
    <property type="evidence" value="ECO:0007669"/>
    <property type="project" value="UniProtKB-KW"/>
</dbReference>
<organism evidence="15 16">
    <name type="scientific">Pinctada imbricata</name>
    <name type="common">Atlantic pearl-oyster</name>
    <name type="synonym">Pinctada martensii</name>
    <dbReference type="NCBI Taxonomy" id="66713"/>
    <lineage>
        <taxon>Eukaryota</taxon>
        <taxon>Metazoa</taxon>
        <taxon>Spiralia</taxon>
        <taxon>Lophotrochozoa</taxon>
        <taxon>Mollusca</taxon>
        <taxon>Bivalvia</taxon>
        <taxon>Autobranchia</taxon>
        <taxon>Pteriomorphia</taxon>
        <taxon>Pterioida</taxon>
        <taxon>Pterioidea</taxon>
        <taxon>Pteriidae</taxon>
        <taxon>Pinctada</taxon>
    </lineage>
</organism>
<dbReference type="GO" id="GO:0005524">
    <property type="term" value="F:ATP binding"/>
    <property type="evidence" value="ECO:0007669"/>
    <property type="project" value="UniProtKB-KW"/>
</dbReference>
<protein>
    <recommendedName>
        <fullName evidence="2">RNA helicase</fullName>
        <ecNumber evidence="2">3.6.4.13</ecNumber>
    </recommendedName>
</protein>
<sequence length="746" mass="85234">MGLFLVSPAKRHFVRPSIRQSVHLSVCDQLPDSRKRQHTSDDESDDDEAEDRLLMDDEGKPQQSDDIDVGFGKLLLSDEENEDKEDESQGIRSDVENERNERGLELRNYQLELAALAVTGKNTIIHAATGAGKTRVAFYIIKRHLDNNPSGKVAVLADKNFLVRQHYLALKAFLPDLEEKSVYISGDKGNSASLQHFLEDKSIFILTPALIENTIKSLDDPSFICKFTLMFFDECHHTHKKTTYKRLMNEYLKLKEQGRKLPQIVGLTATLGTNRANSLEKAKDHVLTIMSNLDCAKLSTVKENIEEYDRYRSDYSETKETLPEPDEKDPFYQCIDAAMTKTERFMRTVLNDLDVSDPDEKTLKDSLQSPPSVRRYKAEYETWISVVSSSATSLLEKRRNVAHIAKIGTTYLKIYREVLYIKCYLNNEYAMSVLEKRLKKDRLGQYSVSNESTEAEFAEFARDLITSMKSEAKNIKTPGRRSPIDFLLDQLEKQNEELRFILFVKTREFAEMLNDFLTRKGYKCSAFTGASAASDEGGRSRTKTGIRIVLANCKDSQRDVVNIQRGRLMDEAVKDVLAMEDAILMSIIERKQRQICESERRSQGTVSKVHKLDNCRFKMTCKSCGKFDVDCSKIRSIDGAHHILVEKDIWKYMTAQPFPKNPPRFHEDIILQGKLFGNGKNGCTHQWGTVFSYKGVRLPAISHKLLAVKDTDTKRTWKIGKWEEAPFSILPISEDDLNLMATAEEK</sequence>
<evidence type="ECO:0000259" key="14">
    <source>
        <dbReference type="PROSITE" id="PS51789"/>
    </source>
</evidence>
<dbReference type="Gene3D" id="1.20.1320.30">
    <property type="match status" value="1"/>
</dbReference>
<evidence type="ECO:0000256" key="11">
    <source>
        <dbReference type="ARBA" id="ARBA00023118"/>
    </source>
</evidence>
<feature type="region of interest" description="Disordered" evidence="12">
    <location>
        <begin position="29"/>
        <end position="99"/>
    </location>
</feature>
<feature type="compositionally biased region" description="Basic and acidic residues" evidence="12">
    <location>
        <begin position="51"/>
        <end position="60"/>
    </location>
</feature>
<dbReference type="Pfam" id="PF18119">
    <property type="entry name" value="RIG-I_C"/>
    <property type="match status" value="1"/>
</dbReference>
<feature type="compositionally biased region" description="Basic and acidic residues" evidence="12">
    <location>
        <begin position="31"/>
        <end position="41"/>
    </location>
</feature>
<evidence type="ECO:0000256" key="9">
    <source>
        <dbReference type="ARBA" id="ARBA00022840"/>
    </source>
</evidence>
<evidence type="ECO:0000256" key="4">
    <source>
        <dbReference type="ARBA" id="ARBA00022723"/>
    </source>
</evidence>
<evidence type="ECO:0000256" key="10">
    <source>
        <dbReference type="ARBA" id="ARBA00022884"/>
    </source>
</evidence>
<evidence type="ECO:0000256" key="12">
    <source>
        <dbReference type="SAM" id="MobiDB-lite"/>
    </source>
</evidence>
<evidence type="ECO:0000256" key="7">
    <source>
        <dbReference type="ARBA" id="ARBA00022806"/>
    </source>
</evidence>
<dbReference type="InterPro" id="IPR038557">
    <property type="entry name" value="RLR_C_sf"/>
</dbReference>
<dbReference type="AlphaFoldDB" id="A0AA88Y454"/>
<keyword evidence="3" id="KW-0963">Cytoplasm</keyword>
<dbReference type="PANTHER" id="PTHR14074:SF16">
    <property type="entry name" value="ANTIVIRAL INNATE IMMUNE RESPONSE RECEPTOR RIG-I"/>
    <property type="match status" value="1"/>
</dbReference>
<dbReference type="InterPro" id="IPR051363">
    <property type="entry name" value="RLR_Helicase"/>
</dbReference>
<dbReference type="Gene3D" id="2.170.150.30">
    <property type="entry name" value="RIG-I-like receptor, C-terminal regulatory domain"/>
    <property type="match status" value="1"/>
</dbReference>
<dbReference type="GO" id="GO:0003724">
    <property type="term" value="F:RNA helicase activity"/>
    <property type="evidence" value="ECO:0007669"/>
    <property type="project" value="UniProtKB-EC"/>
</dbReference>
<dbReference type="GO" id="GO:0016787">
    <property type="term" value="F:hydrolase activity"/>
    <property type="evidence" value="ECO:0007669"/>
    <property type="project" value="UniProtKB-KW"/>
</dbReference>
<evidence type="ECO:0000256" key="6">
    <source>
        <dbReference type="ARBA" id="ARBA00022801"/>
    </source>
</evidence>
<keyword evidence="10" id="KW-0694">RNA-binding</keyword>
<evidence type="ECO:0000256" key="8">
    <source>
        <dbReference type="ARBA" id="ARBA00022833"/>
    </source>
</evidence>
<keyword evidence="7" id="KW-0347">Helicase</keyword>
<keyword evidence="9" id="KW-0067">ATP-binding</keyword>
<dbReference type="PANTHER" id="PTHR14074">
    <property type="entry name" value="HELICASE WITH DEATH DOMAIN-RELATED"/>
    <property type="match status" value="1"/>
</dbReference>
<dbReference type="InterPro" id="IPR021673">
    <property type="entry name" value="RLR_CTR"/>
</dbReference>
<comment type="caution">
    <text evidence="15">The sequence shown here is derived from an EMBL/GenBank/DDBJ whole genome shotgun (WGS) entry which is preliminary data.</text>
</comment>
<reference evidence="15" key="1">
    <citation type="submission" date="2019-08" db="EMBL/GenBank/DDBJ databases">
        <title>The improved chromosome-level genome for the pearl oyster Pinctada fucata martensii using PacBio sequencing and Hi-C.</title>
        <authorList>
            <person name="Zheng Z."/>
        </authorList>
    </citation>
    <scope>NUCLEOTIDE SEQUENCE</scope>
    <source>
        <strain evidence="15">ZZ-2019</strain>
        <tissue evidence="15">Adductor muscle</tissue>
    </source>
</reference>
<dbReference type="PROSITE" id="PS51192">
    <property type="entry name" value="HELICASE_ATP_BIND_1"/>
    <property type="match status" value="1"/>
</dbReference>
<dbReference type="Pfam" id="PF11648">
    <property type="entry name" value="RIG-I_C-RD"/>
    <property type="match status" value="1"/>
</dbReference>
<keyword evidence="11" id="KW-0051">Antiviral defense</keyword>
<dbReference type="PROSITE" id="PS51789">
    <property type="entry name" value="RLR_CTR"/>
    <property type="match status" value="1"/>
</dbReference>
<dbReference type="GO" id="GO:0003677">
    <property type="term" value="F:DNA binding"/>
    <property type="evidence" value="ECO:0007669"/>
    <property type="project" value="InterPro"/>
</dbReference>
<evidence type="ECO:0000256" key="2">
    <source>
        <dbReference type="ARBA" id="ARBA00012552"/>
    </source>
</evidence>